<organism evidence="1 2">
    <name type="scientific">Paenibacillus yanchengensis</name>
    <dbReference type="NCBI Taxonomy" id="2035833"/>
    <lineage>
        <taxon>Bacteria</taxon>
        <taxon>Bacillati</taxon>
        <taxon>Bacillota</taxon>
        <taxon>Bacilli</taxon>
        <taxon>Bacillales</taxon>
        <taxon>Paenibacillaceae</taxon>
        <taxon>Paenibacillus</taxon>
    </lineage>
</organism>
<evidence type="ECO:0000313" key="2">
    <source>
        <dbReference type="Proteomes" id="UP001597362"/>
    </source>
</evidence>
<evidence type="ECO:0000313" key="1">
    <source>
        <dbReference type="EMBL" id="MFD2116182.1"/>
    </source>
</evidence>
<evidence type="ECO:0008006" key="3">
    <source>
        <dbReference type="Google" id="ProtNLM"/>
    </source>
</evidence>
<name>A0ABW4YKD6_9BACL</name>
<gene>
    <name evidence="1" type="ORF">ACFSJH_10640</name>
</gene>
<accession>A0ABW4YKD6</accession>
<keyword evidence="2" id="KW-1185">Reference proteome</keyword>
<dbReference type="RefSeq" id="WP_377772119.1">
    <property type="nucleotide sequence ID" value="NZ_JBHUHO010000030.1"/>
</dbReference>
<comment type="caution">
    <text evidence="1">The sequence shown here is derived from an EMBL/GenBank/DDBJ whole genome shotgun (WGS) entry which is preliminary data.</text>
</comment>
<dbReference type="EMBL" id="JBHUHO010000030">
    <property type="protein sequence ID" value="MFD2116182.1"/>
    <property type="molecule type" value="Genomic_DNA"/>
</dbReference>
<reference evidence="2" key="1">
    <citation type="journal article" date="2019" name="Int. J. Syst. Evol. Microbiol.">
        <title>The Global Catalogue of Microorganisms (GCM) 10K type strain sequencing project: providing services to taxonomists for standard genome sequencing and annotation.</title>
        <authorList>
            <consortium name="The Broad Institute Genomics Platform"/>
            <consortium name="The Broad Institute Genome Sequencing Center for Infectious Disease"/>
            <person name="Wu L."/>
            <person name="Ma J."/>
        </authorList>
    </citation>
    <scope>NUCLEOTIDE SEQUENCE [LARGE SCALE GENOMIC DNA]</scope>
    <source>
        <strain evidence="2">GH52</strain>
    </source>
</reference>
<dbReference type="Proteomes" id="UP001597362">
    <property type="component" value="Unassembled WGS sequence"/>
</dbReference>
<proteinExistence type="predicted"/>
<sequence>MQKGYVVEFCNLELRFERRQIQSFVRELIQEGYSLYWNESEGEFFISIRMGRKLLKLYFQKLHDRYKMIGDYVVRDERLTGMLEKLINTTRGHAVVKRVKERQTVIENIMFGEIIRSVEVIGMEQKIIFQKKPTVTTEDMMQAFQSKRAEERVIAVREELDRELMILHEAMILGDTNAILQSKGKLELLRIEMLRLEM</sequence>
<protein>
    <recommendedName>
        <fullName evidence="3">DUF3967 domain-containing protein</fullName>
    </recommendedName>
</protein>